<keyword evidence="2 5" id="KW-0812">Transmembrane</keyword>
<name>A0A6A6XKB7_9PLEO</name>
<feature type="transmembrane region" description="Helical" evidence="5">
    <location>
        <begin position="357"/>
        <end position="378"/>
    </location>
</feature>
<dbReference type="GO" id="GO:0016020">
    <property type="term" value="C:membrane"/>
    <property type="evidence" value="ECO:0007669"/>
    <property type="project" value="UniProtKB-SubCell"/>
</dbReference>
<proteinExistence type="predicted"/>
<gene>
    <name evidence="7" type="ORF">K505DRAFT_237308</name>
</gene>
<dbReference type="Gene3D" id="1.20.58.340">
    <property type="entry name" value="Magnesium transport protein CorA, transmembrane region"/>
    <property type="match status" value="1"/>
</dbReference>
<keyword evidence="8" id="KW-1185">Reference proteome</keyword>
<feature type="domain" description="CorA-like transporter" evidence="6">
    <location>
        <begin position="13"/>
        <end position="183"/>
    </location>
</feature>
<comment type="subcellular location">
    <subcellularLocation>
        <location evidence="1">Membrane</location>
        <topology evidence="1">Multi-pass membrane protein</topology>
    </subcellularLocation>
</comment>
<evidence type="ECO:0000256" key="1">
    <source>
        <dbReference type="ARBA" id="ARBA00004141"/>
    </source>
</evidence>
<evidence type="ECO:0000313" key="7">
    <source>
        <dbReference type="EMBL" id="KAF2796628.1"/>
    </source>
</evidence>
<organism evidence="7 8">
    <name type="scientific">Melanomma pulvis-pyrius CBS 109.77</name>
    <dbReference type="NCBI Taxonomy" id="1314802"/>
    <lineage>
        <taxon>Eukaryota</taxon>
        <taxon>Fungi</taxon>
        <taxon>Dikarya</taxon>
        <taxon>Ascomycota</taxon>
        <taxon>Pezizomycotina</taxon>
        <taxon>Dothideomycetes</taxon>
        <taxon>Pleosporomycetidae</taxon>
        <taxon>Pleosporales</taxon>
        <taxon>Melanommataceae</taxon>
        <taxon>Melanomma</taxon>
    </lineage>
</organism>
<dbReference type="InterPro" id="IPR058257">
    <property type="entry name" value="CorA-like_dom"/>
</dbReference>
<feature type="transmembrane region" description="Helical" evidence="5">
    <location>
        <begin position="314"/>
        <end position="337"/>
    </location>
</feature>
<dbReference type="InterPro" id="IPR045863">
    <property type="entry name" value="CorA_TM1_TM2"/>
</dbReference>
<keyword evidence="4 5" id="KW-0472">Membrane</keyword>
<evidence type="ECO:0000256" key="3">
    <source>
        <dbReference type="ARBA" id="ARBA00022989"/>
    </source>
</evidence>
<evidence type="ECO:0000313" key="8">
    <source>
        <dbReference type="Proteomes" id="UP000799757"/>
    </source>
</evidence>
<reference evidence="7" key="1">
    <citation type="journal article" date="2020" name="Stud. Mycol.">
        <title>101 Dothideomycetes genomes: a test case for predicting lifestyles and emergence of pathogens.</title>
        <authorList>
            <person name="Haridas S."/>
            <person name="Albert R."/>
            <person name="Binder M."/>
            <person name="Bloem J."/>
            <person name="Labutti K."/>
            <person name="Salamov A."/>
            <person name="Andreopoulos B."/>
            <person name="Baker S."/>
            <person name="Barry K."/>
            <person name="Bills G."/>
            <person name="Bluhm B."/>
            <person name="Cannon C."/>
            <person name="Castanera R."/>
            <person name="Culley D."/>
            <person name="Daum C."/>
            <person name="Ezra D."/>
            <person name="Gonzalez J."/>
            <person name="Henrissat B."/>
            <person name="Kuo A."/>
            <person name="Liang C."/>
            <person name="Lipzen A."/>
            <person name="Lutzoni F."/>
            <person name="Magnuson J."/>
            <person name="Mondo S."/>
            <person name="Nolan M."/>
            <person name="Ohm R."/>
            <person name="Pangilinan J."/>
            <person name="Park H.-J."/>
            <person name="Ramirez L."/>
            <person name="Alfaro M."/>
            <person name="Sun H."/>
            <person name="Tritt A."/>
            <person name="Yoshinaga Y."/>
            <person name="Zwiers L.-H."/>
            <person name="Turgeon B."/>
            <person name="Goodwin S."/>
            <person name="Spatafora J."/>
            <person name="Crous P."/>
            <person name="Grigoriev I."/>
        </authorList>
    </citation>
    <scope>NUCLEOTIDE SEQUENCE</scope>
    <source>
        <strain evidence="7">CBS 109.77</strain>
    </source>
</reference>
<feature type="non-terminal residue" evidence="7">
    <location>
        <position position="1"/>
    </location>
</feature>
<evidence type="ECO:0000256" key="4">
    <source>
        <dbReference type="ARBA" id="ARBA00023136"/>
    </source>
</evidence>
<dbReference type="EMBL" id="MU001826">
    <property type="protein sequence ID" value="KAF2796628.1"/>
    <property type="molecule type" value="Genomic_DNA"/>
</dbReference>
<sequence>LTDAESATVHIATGEQPSTRVVSICSRSSLRPLGLPKDFLHRWMDHSHIHPELYDLVLSFGWKPKNCDAGAGGMSIKRSASGIVPDTQYLITFPEAVQSLTTPWTMRQVGVYHQYIPHDEQDSRSLWVFFHAKPNSQIQDNLECSIKGHNSVLQIHVLVLSMHLKSWRWYLDSLNTDFEKIVDIAVTIDFTEQNAYQTGSELLQKLQHFEDIILPLVPRLRSTLTTVATLCRLKCLIPDSQLGSYEDQAIYMDETDSFRTQIQGYIDSTELMKKRSQRILDILTAGLNLQNQKKGLGFSNVMVSLAKDTVEDSATVRVVTIVTLIYLPASFVSSLLGTNLFVFQTTDGSGFQASEQFWIFVVISVPLTMLTVGSWFFYTKRRATMSRRKVQNVSQDDLERA</sequence>
<evidence type="ECO:0000259" key="6">
    <source>
        <dbReference type="Pfam" id="PF26616"/>
    </source>
</evidence>
<dbReference type="Proteomes" id="UP000799757">
    <property type="component" value="Unassembled WGS sequence"/>
</dbReference>
<dbReference type="Pfam" id="PF26616">
    <property type="entry name" value="CorA-like"/>
    <property type="match status" value="1"/>
</dbReference>
<dbReference type="SUPFAM" id="SSF144083">
    <property type="entry name" value="Magnesium transport protein CorA, transmembrane region"/>
    <property type="match status" value="1"/>
</dbReference>
<protein>
    <recommendedName>
        <fullName evidence="6">CorA-like transporter domain-containing protein</fullName>
    </recommendedName>
</protein>
<dbReference type="OrthoDB" id="5396681at2759"/>
<keyword evidence="3 5" id="KW-1133">Transmembrane helix</keyword>
<accession>A0A6A6XKB7</accession>
<dbReference type="AlphaFoldDB" id="A0A6A6XKB7"/>
<evidence type="ECO:0000256" key="5">
    <source>
        <dbReference type="SAM" id="Phobius"/>
    </source>
</evidence>
<evidence type="ECO:0000256" key="2">
    <source>
        <dbReference type="ARBA" id="ARBA00022692"/>
    </source>
</evidence>